<dbReference type="InterPro" id="IPR021239">
    <property type="entry name" value="DUF2625"/>
</dbReference>
<sequence>MRILLLLSLLTIIHSPTFSQHKMRTVEELINTKEPGWQYVKEWIDSATNKVEILPCNPEKGKDALYKTQVTTRSPMGAIIYMTGGLLVDHGWIRILGSGHARLNRTLPDWNKGKTFNEFGEQPPYLLVADDAIGGFFAINGGVLGNDPGKVYYLAPDNLEWEAMDMTYSDFLSFCFTGDLNKFYENLRWKGWEKEVEQLDGAKVYNFYPFLWTKEGEDINTVSRKPVPAEEQYSLNMSTRVQLGIGH</sequence>
<proteinExistence type="predicted"/>
<reference evidence="1 2" key="1">
    <citation type="submission" date="2016-10" db="EMBL/GenBank/DDBJ databases">
        <authorList>
            <person name="de Groot N.N."/>
        </authorList>
    </citation>
    <scope>NUCLEOTIDE SEQUENCE [LARGE SCALE GENOMIC DNA]</scope>
    <source>
        <strain evidence="1 2">DSM 21039</strain>
    </source>
</reference>
<dbReference type="Pfam" id="PF10946">
    <property type="entry name" value="DUF2625"/>
    <property type="match status" value="1"/>
</dbReference>
<name>A0A1H8G4L3_9BACT</name>
<protein>
    <recommendedName>
        <fullName evidence="3">DUF2625 domain-containing protein</fullName>
    </recommendedName>
</protein>
<organism evidence="1 2">
    <name type="scientific">Chitinophaga rupis</name>
    <dbReference type="NCBI Taxonomy" id="573321"/>
    <lineage>
        <taxon>Bacteria</taxon>
        <taxon>Pseudomonadati</taxon>
        <taxon>Bacteroidota</taxon>
        <taxon>Chitinophagia</taxon>
        <taxon>Chitinophagales</taxon>
        <taxon>Chitinophagaceae</taxon>
        <taxon>Chitinophaga</taxon>
    </lineage>
</organism>
<dbReference type="Proteomes" id="UP000198984">
    <property type="component" value="Unassembled WGS sequence"/>
</dbReference>
<evidence type="ECO:0000313" key="2">
    <source>
        <dbReference type="Proteomes" id="UP000198984"/>
    </source>
</evidence>
<dbReference type="NCBIfam" id="NF008498">
    <property type="entry name" value="PRK11408.1-5"/>
    <property type="match status" value="1"/>
</dbReference>
<gene>
    <name evidence="1" type="ORF">SAMN04488505_11015</name>
</gene>
<dbReference type="STRING" id="573321.SAMN04488505_11015"/>
<dbReference type="EMBL" id="FOBB01000010">
    <property type="protein sequence ID" value="SEN38238.1"/>
    <property type="molecule type" value="Genomic_DNA"/>
</dbReference>
<keyword evidence="2" id="KW-1185">Reference proteome</keyword>
<evidence type="ECO:0008006" key="3">
    <source>
        <dbReference type="Google" id="ProtNLM"/>
    </source>
</evidence>
<accession>A0A1H8G4L3</accession>
<dbReference type="AlphaFoldDB" id="A0A1H8G4L3"/>
<evidence type="ECO:0000313" key="1">
    <source>
        <dbReference type="EMBL" id="SEN38238.1"/>
    </source>
</evidence>